<proteinExistence type="predicted"/>
<evidence type="ECO:0000256" key="1">
    <source>
        <dbReference type="SAM" id="MobiDB-lite"/>
    </source>
</evidence>
<sequence>MSEACYATCGLAYAYLVLFCVFKFLENGDICYEGGAVVWIEIFINDKDVFCLAAPSGIQSNCLGWKSKDSRSQNMAVTVVKYCDTFKKARQVADGFVGNSAYETDHGETGRGKRIRNKRQQIVSSDEDEVDDLRKVKDVVAPPNISLAPKEVAKRKETQKVAISSKKRVVPTVTKSQPKLSEAEKLSKLKEKIIEERKKAMSIQEHKGEVGKIALPTGSEPGKYVKSPYKAISPAKNLTRQVALLEFESMEWKKSDHLATKLSPSNVKQCLFKEDGSEISDSKRISDEDIIPCDDWMDDESEVTKDISFYSGSPNSPSHNGSRALDYDAGEVGDECDSRVHSSLTVENRMSSKSSPLKRKATESKSPWKQKNTANLKSPKKRSSSASSSSGNRQEELLLEISSKMDIMLMNQFKANKALMPHDKRI</sequence>
<dbReference type="EMBL" id="JAPTSV010000842">
    <property type="protein sequence ID" value="KAJ1518895.1"/>
    <property type="molecule type" value="Genomic_DNA"/>
</dbReference>
<feature type="chain" id="PRO_5043507656" evidence="2">
    <location>
        <begin position="28"/>
        <end position="426"/>
    </location>
</feature>
<dbReference type="Proteomes" id="UP001075354">
    <property type="component" value="Unassembled WGS sequence"/>
</dbReference>
<feature type="region of interest" description="Disordered" evidence="1">
    <location>
        <begin position="307"/>
        <end position="329"/>
    </location>
</feature>
<comment type="caution">
    <text evidence="3">The sequence shown here is derived from an EMBL/GenBank/DDBJ whole genome shotgun (WGS) entry which is preliminary data.</text>
</comment>
<feature type="region of interest" description="Disordered" evidence="1">
    <location>
        <begin position="342"/>
        <end position="397"/>
    </location>
</feature>
<feature type="compositionally biased region" description="Polar residues" evidence="1">
    <location>
        <begin position="364"/>
        <end position="376"/>
    </location>
</feature>
<protein>
    <submittedName>
        <fullName evidence="3">Uncharacterized protein</fullName>
    </submittedName>
</protein>
<evidence type="ECO:0000313" key="4">
    <source>
        <dbReference type="Proteomes" id="UP001075354"/>
    </source>
</evidence>
<feature type="compositionally biased region" description="Low complexity" evidence="1">
    <location>
        <begin position="311"/>
        <end position="322"/>
    </location>
</feature>
<evidence type="ECO:0000256" key="2">
    <source>
        <dbReference type="SAM" id="SignalP"/>
    </source>
</evidence>
<reference evidence="3" key="1">
    <citation type="submission" date="2022-12" db="EMBL/GenBank/DDBJ databases">
        <title>Chromosome-level genome assembly of the bean flower thrips Megalurothrips usitatus.</title>
        <authorList>
            <person name="Ma L."/>
            <person name="Liu Q."/>
            <person name="Li H."/>
            <person name="Cai W."/>
        </authorList>
    </citation>
    <scope>NUCLEOTIDE SEQUENCE</scope>
    <source>
        <strain evidence="3">Cailab_2022a</strain>
    </source>
</reference>
<feature type="signal peptide" evidence="2">
    <location>
        <begin position="1"/>
        <end position="27"/>
    </location>
</feature>
<organism evidence="3 4">
    <name type="scientific">Megalurothrips usitatus</name>
    <name type="common">bean blossom thrips</name>
    <dbReference type="NCBI Taxonomy" id="439358"/>
    <lineage>
        <taxon>Eukaryota</taxon>
        <taxon>Metazoa</taxon>
        <taxon>Ecdysozoa</taxon>
        <taxon>Arthropoda</taxon>
        <taxon>Hexapoda</taxon>
        <taxon>Insecta</taxon>
        <taxon>Pterygota</taxon>
        <taxon>Neoptera</taxon>
        <taxon>Paraneoptera</taxon>
        <taxon>Thysanoptera</taxon>
        <taxon>Terebrantia</taxon>
        <taxon>Thripoidea</taxon>
        <taxon>Thripidae</taxon>
        <taxon>Megalurothrips</taxon>
    </lineage>
</organism>
<gene>
    <name evidence="3" type="ORF">ONE63_011495</name>
</gene>
<dbReference type="AlphaFoldDB" id="A0AAV7X5J1"/>
<keyword evidence="2" id="KW-0732">Signal</keyword>
<evidence type="ECO:0000313" key="3">
    <source>
        <dbReference type="EMBL" id="KAJ1518895.1"/>
    </source>
</evidence>
<accession>A0AAV7X5J1</accession>
<feature type="compositionally biased region" description="Polar residues" evidence="1">
    <location>
        <begin position="342"/>
        <end position="355"/>
    </location>
</feature>
<name>A0AAV7X5J1_9NEOP</name>
<keyword evidence="4" id="KW-1185">Reference proteome</keyword>